<dbReference type="EMBL" id="WJYA01000003">
    <property type="protein sequence ID" value="MTE25945.1"/>
    <property type="molecule type" value="Genomic_DNA"/>
</dbReference>
<comment type="caution">
    <text evidence="9">The sequence shown here is derived from an EMBL/GenBank/DDBJ whole genome shotgun (WGS) entry which is preliminary data.</text>
</comment>
<evidence type="ECO:0000259" key="7">
    <source>
        <dbReference type="PROSITE" id="PS50112"/>
    </source>
</evidence>
<dbReference type="InterPro" id="IPR000014">
    <property type="entry name" value="PAS"/>
</dbReference>
<dbReference type="SMART" id="SM00387">
    <property type="entry name" value="HATPase_c"/>
    <property type="match status" value="1"/>
</dbReference>
<dbReference type="RefSeq" id="WP_155087787.1">
    <property type="nucleotide sequence ID" value="NZ_WJYA01000003.1"/>
</dbReference>
<dbReference type="InterPro" id="IPR004358">
    <property type="entry name" value="Sig_transdc_His_kin-like_C"/>
</dbReference>
<dbReference type="PANTHER" id="PTHR43304">
    <property type="entry name" value="PHYTOCHROME-LIKE PROTEIN CPH1"/>
    <property type="match status" value="1"/>
</dbReference>
<dbReference type="InterPro" id="IPR001610">
    <property type="entry name" value="PAC"/>
</dbReference>
<dbReference type="SMART" id="SM00086">
    <property type="entry name" value="PAC"/>
    <property type="match status" value="4"/>
</dbReference>
<evidence type="ECO:0000256" key="1">
    <source>
        <dbReference type="ARBA" id="ARBA00000085"/>
    </source>
</evidence>
<dbReference type="Gene3D" id="3.30.450.20">
    <property type="entry name" value="PAS domain"/>
    <property type="match status" value="6"/>
</dbReference>
<dbReference type="Pfam" id="PF08448">
    <property type="entry name" value="PAS_4"/>
    <property type="match status" value="1"/>
</dbReference>
<dbReference type="InterPro" id="IPR000700">
    <property type="entry name" value="PAS-assoc_C"/>
</dbReference>
<dbReference type="InterPro" id="IPR013655">
    <property type="entry name" value="PAS_fold_3"/>
</dbReference>
<sequence length="1073" mass="123278">MGLNTRLEQNLSHTFLRGGGEMGELIRNKDWSKTELGDPAKWPQPLKTMVGVMLENPFAMYIAWGKEYTQLYNDGYRPILGQNKHPQALGISTKETFSEIWHIIGDMFNDVMDGKAFGFPDFELDLHRNGYLETCYFDFAYSPIRLENGEVGGVLVTVIETTSEKKAQIEIKDRKDELEFVIEAAQLGTFDYNPITNKFSGNKRLKNWFGLPPDDEIDLNDAIKVIADNDKDRVSQAISEALNYDSGGRYDIEYSIINSASGKEIIVHAKGHVWFNENCEAYRMTGTLEDITERTLANRKSREKEQHIRAMVSDSPIGICVIDADTLLCEIINDSFIEIVNKPRKEIEQHYFWDFFSTLKPLHSKALDGVISTGKPYFSDEVELLKSNNGTTKTAYVNLVYAPLKDEDNKVVKVAVWVLDNTAQAEVRKKLSISENNLRLMILQAPVALAILRDDDFKVSIANKFALEIWGRNEEQVQNVPLLEAMPELVPQGFEEFLSNTLKTGERFSTPEMPVELMRNGKKDLLYINFSFNALYNGEGEVDGIMAIGIDITDQVLSRKQIQENEEKLQLIIDASFLGVWDLNLKTQHMVASERCYEILGFSDEENLTPDTIITHVHPDDLELRAKSFEKAYQTGTLNYKLRVIWEDGSLHWKEVKGKVFYDENNEPERMLGTVRDITEERNFHQQLLDREEKFRLLADSMPQHIWTSDPEGNLNYFNKSVFDYSGLTLQQIEKDGWIQIVHPDDREENLKQWKHSIDTGEDFLIEHRFRKHDGTYRWQLSRAIPQKDKEGNIKMWVGTSTDIQEQKMFANELENMVQLRTNELRQKNIDLETMNKELQSFVYISSHDLQEPLRKIQIFSSRIKEKELEVLSENAKNYFSRMQKAAHRMQTLIQDLIAYSRTNTKDNNFEIVCLQDIIDDTKETLSEELEEHTVTFNVKGDCLLKVIPVQFNQVMLNLISNSIKFSVEDRPVIISIMCQTVLGKDTGIPSLDANKDYSQITVSDNGIGFDEQYSQKIFEVFQRLHNKDAYTGTGIGLAIVKRIIDNHEGAINAESKNNEGATFDIFIPAPDE</sequence>
<dbReference type="Gene3D" id="2.10.70.100">
    <property type="match status" value="2"/>
</dbReference>
<evidence type="ECO:0000313" key="9">
    <source>
        <dbReference type="EMBL" id="MTE25945.1"/>
    </source>
</evidence>
<keyword evidence="10" id="KW-1185">Reference proteome</keyword>
<dbReference type="AlphaFoldDB" id="A0A7K1GA92"/>
<gene>
    <name evidence="9" type="ORF">F1003_03280</name>
</gene>
<dbReference type="GO" id="GO:0000155">
    <property type="term" value="F:phosphorelay sensor kinase activity"/>
    <property type="evidence" value="ECO:0007669"/>
    <property type="project" value="InterPro"/>
</dbReference>
<reference evidence="9 10" key="1">
    <citation type="submission" date="2019-11" db="EMBL/GenBank/DDBJ databases">
        <title>Winogradskyella ouciana sp. nov., isolated from the hadal seawater of the Mariana Trench.</title>
        <authorList>
            <person name="Liu R."/>
        </authorList>
    </citation>
    <scope>NUCLEOTIDE SEQUENCE [LARGE SCALE GENOMIC DNA]</scope>
    <source>
        <strain evidence="9 10">ZXX205</strain>
    </source>
</reference>
<dbReference type="NCBIfam" id="TIGR00229">
    <property type="entry name" value="sensory_box"/>
    <property type="match status" value="3"/>
</dbReference>
<evidence type="ECO:0000259" key="6">
    <source>
        <dbReference type="PROSITE" id="PS50109"/>
    </source>
</evidence>
<dbReference type="SUPFAM" id="SSF47384">
    <property type="entry name" value="Homodimeric domain of signal transducing histidine kinase"/>
    <property type="match status" value="1"/>
</dbReference>
<dbReference type="Pfam" id="PF13426">
    <property type="entry name" value="PAS_9"/>
    <property type="match status" value="1"/>
</dbReference>
<feature type="domain" description="PAS" evidence="7">
    <location>
        <begin position="691"/>
        <end position="761"/>
    </location>
</feature>
<evidence type="ECO:0000256" key="2">
    <source>
        <dbReference type="ARBA" id="ARBA00012438"/>
    </source>
</evidence>
<dbReference type="PANTHER" id="PTHR43304:SF1">
    <property type="entry name" value="PAC DOMAIN-CONTAINING PROTEIN"/>
    <property type="match status" value="1"/>
</dbReference>
<dbReference type="Pfam" id="PF00512">
    <property type="entry name" value="HisKA"/>
    <property type="match status" value="1"/>
</dbReference>
<name>A0A7K1GA92_9FLAO</name>
<dbReference type="CDD" id="cd00130">
    <property type="entry name" value="PAS"/>
    <property type="match status" value="3"/>
</dbReference>
<dbReference type="FunFam" id="3.30.450.20:FF:000099">
    <property type="entry name" value="Sensory box sensor histidine kinase"/>
    <property type="match status" value="1"/>
</dbReference>
<evidence type="ECO:0000313" key="10">
    <source>
        <dbReference type="Proteomes" id="UP000447545"/>
    </source>
</evidence>
<dbReference type="InterPro" id="IPR003661">
    <property type="entry name" value="HisK_dim/P_dom"/>
</dbReference>
<dbReference type="SMART" id="SM00091">
    <property type="entry name" value="PAS"/>
    <property type="match status" value="5"/>
</dbReference>
<feature type="domain" description="PAC" evidence="8">
    <location>
        <begin position="378"/>
        <end position="433"/>
    </location>
</feature>
<dbReference type="Gene3D" id="3.30.565.10">
    <property type="entry name" value="Histidine kinase-like ATPase, C-terminal domain"/>
    <property type="match status" value="1"/>
</dbReference>
<dbReference type="CDD" id="cd00082">
    <property type="entry name" value="HisKA"/>
    <property type="match status" value="1"/>
</dbReference>
<feature type="domain" description="PAC" evidence="8">
    <location>
        <begin position="250"/>
        <end position="303"/>
    </location>
</feature>
<dbReference type="SMART" id="SM00388">
    <property type="entry name" value="HisKA"/>
    <property type="match status" value="1"/>
</dbReference>
<feature type="domain" description="PAC" evidence="8">
    <location>
        <begin position="638"/>
        <end position="690"/>
    </location>
</feature>
<dbReference type="EC" id="2.7.13.3" evidence="2"/>
<feature type="domain" description="PAC" evidence="8">
    <location>
        <begin position="764"/>
        <end position="816"/>
    </location>
</feature>
<dbReference type="Pfam" id="PF08447">
    <property type="entry name" value="PAS_3"/>
    <property type="match status" value="3"/>
</dbReference>
<evidence type="ECO:0000256" key="4">
    <source>
        <dbReference type="ARBA" id="ARBA00022679"/>
    </source>
</evidence>
<dbReference type="PROSITE" id="PS50113">
    <property type="entry name" value="PAC"/>
    <property type="match status" value="5"/>
</dbReference>
<dbReference type="InterPro" id="IPR003594">
    <property type="entry name" value="HATPase_dom"/>
</dbReference>
<evidence type="ECO:0000256" key="5">
    <source>
        <dbReference type="ARBA" id="ARBA00022777"/>
    </source>
</evidence>
<dbReference type="InterPro" id="IPR013656">
    <property type="entry name" value="PAS_4"/>
</dbReference>
<dbReference type="Proteomes" id="UP000447545">
    <property type="component" value="Unassembled WGS sequence"/>
</dbReference>
<dbReference type="Pfam" id="PF02518">
    <property type="entry name" value="HATPase_c"/>
    <property type="match status" value="1"/>
</dbReference>
<feature type="domain" description="Histidine kinase" evidence="6">
    <location>
        <begin position="845"/>
        <end position="1072"/>
    </location>
</feature>
<evidence type="ECO:0000256" key="3">
    <source>
        <dbReference type="ARBA" id="ARBA00022553"/>
    </source>
</evidence>
<dbReference type="InterPro" id="IPR035965">
    <property type="entry name" value="PAS-like_dom_sf"/>
</dbReference>
<dbReference type="SUPFAM" id="SSF55785">
    <property type="entry name" value="PYP-like sensor domain (PAS domain)"/>
    <property type="match status" value="5"/>
</dbReference>
<dbReference type="PROSITE" id="PS50112">
    <property type="entry name" value="PAS"/>
    <property type="match status" value="2"/>
</dbReference>
<keyword evidence="4" id="KW-0808">Transferase</keyword>
<feature type="domain" description="PAS" evidence="7">
    <location>
        <begin position="565"/>
        <end position="636"/>
    </location>
</feature>
<organism evidence="9 10">
    <name type="scientific">Winogradskyella ouciana</name>
    <dbReference type="NCBI Taxonomy" id="2608631"/>
    <lineage>
        <taxon>Bacteria</taxon>
        <taxon>Pseudomonadati</taxon>
        <taxon>Bacteroidota</taxon>
        <taxon>Flavobacteriia</taxon>
        <taxon>Flavobacteriales</taxon>
        <taxon>Flavobacteriaceae</taxon>
        <taxon>Winogradskyella</taxon>
    </lineage>
</organism>
<feature type="domain" description="PAC" evidence="8">
    <location>
        <begin position="511"/>
        <end position="564"/>
    </location>
</feature>
<evidence type="ECO:0000259" key="8">
    <source>
        <dbReference type="PROSITE" id="PS50113"/>
    </source>
</evidence>
<dbReference type="Gene3D" id="1.10.287.130">
    <property type="match status" value="1"/>
</dbReference>
<protein>
    <recommendedName>
        <fullName evidence="2">histidine kinase</fullName>
        <ecNumber evidence="2">2.7.13.3</ecNumber>
    </recommendedName>
</protein>
<dbReference type="InterPro" id="IPR052162">
    <property type="entry name" value="Sensor_kinase/Photoreceptor"/>
</dbReference>
<dbReference type="FunFam" id="3.30.565.10:FF:000006">
    <property type="entry name" value="Sensor histidine kinase WalK"/>
    <property type="match status" value="1"/>
</dbReference>
<dbReference type="InterPro" id="IPR036097">
    <property type="entry name" value="HisK_dim/P_sf"/>
</dbReference>
<comment type="catalytic activity">
    <reaction evidence="1">
        <text>ATP + protein L-histidine = ADP + protein N-phospho-L-histidine.</text>
        <dbReference type="EC" id="2.7.13.3"/>
    </reaction>
</comment>
<dbReference type="SUPFAM" id="SSF55874">
    <property type="entry name" value="ATPase domain of HSP90 chaperone/DNA topoisomerase II/histidine kinase"/>
    <property type="match status" value="1"/>
</dbReference>
<dbReference type="InterPro" id="IPR036890">
    <property type="entry name" value="HATPase_C_sf"/>
</dbReference>
<accession>A0A7K1GA92</accession>
<dbReference type="PRINTS" id="PR00344">
    <property type="entry name" value="BCTRLSENSOR"/>
</dbReference>
<dbReference type="PROSITE" id="PS50109">
    <property type="entry name" value="HIS_KIN"/>
    <property type="match status" value="1"/>
</dbReference>
<keyword evidence="3" id="KW-0597">Phosphoprotein</keyword>
<proteinExistence type="predicted"/>
<dbReference type="InterPro" id="IPR005467">
    <property type="entry name" value="His_kinase_dom"/>
</dbReference>
<keyword evidence="5" id="KW-0418">Kinase</keyword>